<name>A0A2T4DJ58_9BACT</name>
<evidence type="ECO:0000313" key="1">
    <source>
        <dbReference type="EMBL" id="PTB93871.1"/>
    </source>
</evidence>
<dbReference type="EMBL" id="PYVU01000149">
    <property type="protein sequence ID" value="PTB93871.1"/>
    <property type="molecule type" value="Genomic_DNA"/>
</dbReference>
<protein>
    <submittedName>
        <fullName evidence="1">Uncharacterized protein</fullName>
    </submittedName>
</protein>
<reference evidence="1 2" key="1">
    <citation type="submission" date="2018-03" db="EMBL/GenBank/DDBJ databases">
        <title>Cross-interface Injection: A General Nanoliter Liquid Handling Method Applied to Single Cells Genome Amplification Automated Nanoliter Liquid Handling Applied to Single Cell Multiple Displacement Amplification.</title>
        <authorList>
            <person name="Yun J."/>
            <person name="Xu P."/>
            <person name="Xu J."/>
            <person name="Dai X."/>
            <person name="Wang Y."/>
            <person name="Zheng X."/>
            <person name="Cao C."/>
            <person name="Yi Q."/>
            <person name="Zhu Y."/>
            <person name="Wang L."/>
            <person name="Dong Z."/>
            <person name="Huang Y."/>
            <person name="Huang L."/>
            <person name="Du W."/>
        </authorList>
    </citation>
    <scope>NUCLEOTIDE SEQUENCE [LARGE SCALE GENOMIC DNA]</scope>
    <source>
        <strain evidence="1 2">Z-D1-2</strain>
    </source>
</reference>
<sequence>MKRYLPLSIVIIVTISLCYSCNSKNEKKSSLKENKNIVDYYLEIPELSYFNCEFENEWPVDKRKAKIVKSNIKNGYLYATDSFDFELEMALFKDTINNRDVIGAFSRGCNIGGQCTPQYDFWTLEKGEWQNITKEIFNIEEISKEINSQNNIIGFRLPEVGTSLIVVNCETGDELNNEIKWENALFLSK</sequence>
<evidence type="ECO:0000313" key="2">
    <source>
        <dbReference type="Proteomes" id="UP000240608"/>
    </source>
</evidence>
<proteinExistence type="predicted"/>
<comment type="caution">
    <text evidence="1">The sequence shown here is derived from an EMBL/GenBank/DDBJ whole genome shotgun (WGS) entry which is preliminary data.</text>
</comment>
<accession>A0A2T4DJ58</accession>
<dbReference type="AlphaFoldDB" id="A0A2T4DJ58"/>
<organism evidence="1 2">
    <name type="scientific">Marivirga lumbricoides</name>
    <dbReference type="NCBI Taxonomy" id="1046115"/>
    <lineage>
        <taxon>Bacteria</taxon>
        <taxon>Pseudomonadati</taxon>
        <taxon>Bacteroidota</taxon>
        <taxon>Cytophagia</taxon>
        <taxon>Cytophagales</taxon>
        <taxon>Marivirgaceae</taxon>
        <taxon>Marivirga</taxon>
    </lineage>
</organism>
<dbReference type="Proteomes" id="UP000240608">
    <property type="component" value="Unassembled WGS sequence"/>
</dbReference>
<gene>
    <name evidence="1" type="ORF">C9994_12635</name>
</gene>